<dbReference type="PATRIC" id="fig|1240678.4.peg.6540"/>
<organism evidence="4 5">
    <name type="scientific">Streptomyces natalensis ATCC 27448</name>
    <dbReference type="NCBI Taxonomy" id="1240678"/>
    <lineage>
        <taxon>Bacteria</taxon>
        <taxon>Bacillati</taxon>
        <taxon>Actinomycetota</taxon>
        <taxon>Actinomycetes</taxon>
        <taxon>Kitasatosporales</taxon>
        <taxon>Streptomycetaceae</taxon>
        <taxon>Streptomyces</taxon>
    </lineage>
</organism>
<dbReference type="AlphaFoldDB" id="A0A0D7CFL9"/>
<dbReference type="CDD" id="cd04301">
    <property type="entry name" value="NAT_SF"/>
    <property type="match status" value="1"/>
</dbReference>
<accession>A0A0D7CFL9</accession>
<dbReference type="PROSITE" id="PS51186">
    <property type="entry name" value="GNAT"/>
    <property type="match status" value="1"/>
</dbReference>
<name>A0A0D7CFL9_9ACTN</name>
<dbReference type="SUPFAM" id="SSF55729">
    <property type="entry name" value="Acyl-CoA N-acyltransferases (Nat)"/>
    <property type="match status" value="1"/>
</dbReference>
<dbReference type="PANTHER" id="PTHR10545">
    <property type="entry name" value="DIAMINE N-ACETYLTRANSFERASE"/>
    <property type="match status" value="1"/>
</dbReference>
<reference evidence="4 5" key="1">
    <citation type="submission" date="2014-09" db="EMBL/GenBank/DDBJ databases">
        <title>Draft genome sequence of Streptomyces natalensis ATCC 27448, producer of the antifungal pimaricin.</title>
        <authorList>
            <person name="Mendes M.V."/>
            <person name="Beites T."/>
            <person name="Pires S."/>
            <person name="Santos C.L."/>
            <person name="Moradas-Ferreira P."/>
        </authorList>
    </citation>
    <scope>NUCLEOTIDE SEQUENCE [LARGE SCALE GENOMIC DNA]</scope>
    <source>
        <strain evidence="4 5">ATCC 27448</strain>
    </source>
</reference>
<protein>
    <submittedName>
        <fullName evidence="4">Acetyltransferase</fullName>
    </submittedName>
</protein>
<dbReference type="RefSeq" id="WP_030066119.1">
    <property type="nucleotide sequence ID" value="NZ_JRKI01000045.1"/>
</dbReference>
<proteinExistence type="predicted"/>
<dbReference type="EMBL" id="JRKI01000045">
    <property type="protein sequence ID" value="KIZ14816.1"/>
    <property type="molecule type" value="Genomic_DNA"/>
</dbReference>
<gene>
    <name evidence="4" type="ORF">SNA_30550</name>
</gene>
<evidence type="ECO:0000256" key="2">
    <source>
        <dbReference type="ARBA" id="ARBA00023315"/>
    </source>
</evidence>
<dbReference type="InterPro" id="IPR000182">
    <property type="entry name" value="GNAT_dom"/>
</dbReference>
<dbReference type="InterPro" id="IPR016181">
    <property type="entry name" value="Acyl_CoA_acyltransferase"/>
</dbReference>
<sequence length="156" mass="17161">MTGSGSAGVRRARVADLAQLAELASEHAAFEGAAPPPVDLARRLETLLFGTEAPRLRCFVAELNDGEIIGYATCAPEVSTWDGAEYLHMDCLFLREGHRGRKVGPLLMEAVTTEARALGLGQVQWQTPPWNTDAIRFYDRLGARAKEKLRYHLPVD</sequence>
<dbReference type="InterPro" id="IPR051016">
    <property type="entry name" value="Diverse_Substrate_AcTransf"/>
</dbReference>
<keyword evidence="2" id="KW-0012">Acyltransferase</keyword>
<evidence type="ECO:0000256" key="1">
    <source>
        <dbReference type="ARBA" id="ARBA00022679"/>
    </source>
</evidence>
<dbReference type="Gene3D" id="3.40.630.30">
    <property type="match status" value="1"/>
</dbReference>
<dbReference type="Proteomes" id="UP000032458">
    <property type="component" value="Unassembled WGS sequence"/>
</dbReference>
<dbReference type="Pfam" id="PF00583">
    <property type="entry name" value="Acetyltransf_1"/>
    <property type="match status" value="1"/>
</dbReference>
<dbReference type="PANTHER" id="PTHR10545:SF29">
    <property type="entry name" value="GH14572P-RELATED"/>
    <property type="match status" value="1"/>
</dbReference>
<evidence type="ECO:0000313" key="5">
    <source>
        <dbReference type="Proteomes" id="UP000032458"/>
    </source>
</evidence>
<dbReference type="GO" id="GO:0008080">
    <property type="term" value="F:N-acetyltransferase activity"/>
    <property type="evidence" value="ECO:0007669"/>
    <property type="project" value="UniProtKB-ARBA"/>
</dbReference>
<feature type="domain" description="N-acetyltransferase" evidence="3">
    <location>
        <begin position="7"/>
        <end position="156"/>
    </location>
</feature>
<keyword evidence="5" id="KW-1185">Reference proteome</keyword>
<keyword evidence="1 4" id="KW-0808">Transferase</keyword>
<comment type="caution">
    <text evidence="4">The sequence shown here is derived from an EMBL/GenBank/DDBJ whole genome shotgun (WGS) entry which is preliminary data.</text>
</comment>
<evidence type="ECO:0000313" key="4">
    <source>
        <dbReference type="EMBL" id="KIZ14816.1"/>
    </source>
</evidence>
<evidence type="ECO:0000259" key="3">
    <source>
        <dbReference type="PROSITE" id="PS51186"/>
    </source>
</evidence>